<protein>
    <submittedName>
        <fullName evidence="2">Uncharacterized protein</fullName>
    </submittedName>
</protein>
<dbReference type="AlphaFoldDB" id="A0AAD7T3P6"/>
<gene>
    <name evidence="2" type="ORF">AAFF_G00064670</name>
</gene>
<dbReference type="EMBL" id="JAINUG010000014">
    <property type="protein sequence ID" value="KAJ8413869.1"/>
    <property type="molecule type" value="Genomic_DNA"/>
</dbReference>
<evidence type="ECO:0000313" key="2">
    <source>
        <dbReference type="EMBL" id="KAJ8413869.1"/>
    </source>
</evidence>
<evidence type="ECO:0000313" key="3">
    <source>
        <dbReference type="Proteomes" id="UP001221898"/>
    </source>
</evidence>
<comment type="caution">
    <text evidence="2">The sequence shown here is derived from an EMBL/GenBank/DDBJ whole genome shotgun (WGS) entry which is preliminary data.</text>
</comment>
<name>A0AAD7T3P6_9TELE</name>
<feature type="region of interest" description="Disordered" evidence="1">
    <location>
        <begin position="89"/>
        <end position="120"/>
    </location>
</feature>
<dbReference type="Proteomes" id="UP001221898">
    <property type="component" value="Unassembled WGS sequence"/>
</dbReference>
<sequence>MQPVRAQSARRGISSTPALAISRNRHRRVCRQAHAGNPTRRGRRSLPAAARFKNPRRAREAALRWLNYWRREVWGTRLNTLHGGQFFLSESPWDPEPPLQQRGQRCPRMTADTTDGPRGTLSRATVRVHL</sequence>
<feature type="region of interest" description="Disordered" evidence="1">
    <location>
        <begin position="32"/>
        <end position="53"/>
    </location>
</feature>
<evidence type="ECO:0000256" key="1">
    <source>
        <dbReference type="SAM" id="MobiDB-lite"/>
    </source>
</evidence>
<reference evidence="2" key="1">
    <citation type="journal article" date="2023" name="Science">
        <title>Genome structures resolve the early diversification of teleost fishes.</title>
        <authorList>
            <person name="Parey E."/>
            <person name="Louis A."/>
            <person name="Montfort J."/>
            <person name="Bouchez O."/>
            <person name="Roques C."/>
            <person name="Iampietro C."/>
            <person name="Lluch J."/>
            <person name="Castinel A."/>
            <person name="Donnadieu C."/>
            <person name="Desvignes T."/>
            <person name="Floi Bucao C."/>
            <person name="Jouanno E."/>
            <person name="Wen M."/>
            <person name="Mejri S."/>
            <person name="Dirks R."/>
            <person name="Jansen H."/>
            <person name="Henkel C."/>
            <person name="Chen W.J."/>
            <person name="Zahm M."/>
            <person name="Cabau C."/>
            <person name="Klopp C."/>
            <person name="Thompson A.W."/>
            <person name="Robinson-Rechavi M."/>
            <person name="Braasch I."/>
            <person name="Lecointre G."/>
            <person name="Bobe J."/>
            <person name="Postlethwait J.H."/>
            <person name="Berthelot C."/>
            <person name="Roest Crollius H."/>
            <person name="Guiguen Y."/>
        </authorList>
    </citation>
    <scope>NUCLEOTIDE SEQUENCE</scope>
    <source>
        <strain evidence="2">NC1722</strain>
    </source>
</reference>
<keyword evidence="3" id="KW-1185">Reference proteome</keyword>
<accession>A0AAD7T3P6</accession>
<proteinExistence type="predicted"/>
<organism evidence="2 3">
    <name type="scientific">Aldrovandia affinis</name>
    <dbReference type="NCBI Taxonomy" id="143900"/>
    <lineage>
        <taxon>Eukaryota</taxon>
        <taxon>Metazoa</taxon>
        <taxon>Chordata</taxon>
        <taxon>Craniata</taxon>
        <taxon>Vertebrata</taxon>
        <taxon>Euteleostomi</taxon>
        <taxon>Actinopterygii</taxon>
        <taxon>Neopterygii</taxon>
        <taxon>Teleostei</taxon>
        <taxon>Notacanthiformes</taxon>
        <taxon>Halosauridae</taxon>
        <taxon>Aldrovandia</taxon>
    </lineage>
</organism>